<dbReference type="AlphaFoldDB" id="A0A5N7CC94"/>
<evidence type="ECO:0000256" key="1">
    <source>
        <dbReference type="SAM" id="Phobius"/>
    </source>
</evidence>
<keyword evidence="1" id="KW-0812">Transmembrane</keyword>
<evidence type="ECO:0000313" key="2">
    <source>
        <dbReference type="EMBL" id="KAE8391724.1"/>
    </source>
</evidence>
<keyword evidence="1" id="KW-0472">Membrane</keyword>
<gene>
    <name evidence="2" type="ORF">BDV23DRAFT_68559</name>
</gene>
<proteinExistence type="predicted"/>
<organism evidence="2">
    <name type="scientific">Petromyces alliaceus</name>
    <name type="common">Aspergillus alliaceus</name>
    <dbReference type="NCBI Taxonomy" id="209559"/>
    <lineage>
        <taxon>Eukaryota</taxon>
        <taxon>Fungi</taxon>
        <taxon>Dikarya</taxon>
        <taxon>Ascomycota</taxon>
        <taxon>Pezizomycotina</taxon>
        <taxon>Eurotiomycetes</taxon>
        <taxon>Eurotiomycetidae</taxon>
        <taxon>Eurotiales</taxon>
        <taxon>Aspergillaceae</taxon>
        <taxon>Aspergillus</taxon>
        <taxon>Aspergillus subgen. Circumdati</taxon>
    </lineage>
</organism>
<reference evidence="2" key="1">
    <citation type="submission" date="2019-04" db="EMBL/GenBank/DDBJ databases">
        <title>Friends and foes A comparative genomics studyof 23 Aspergillus species from section Flavi.</title>
        <authorList>
            <consortium name="DOE Joint Genome Institute"/>
            <person name="Kjaerbolling I."/>
            <person name="Vesth T."/>
            <person name="Frisvad J.C."/>
            <person name="Nybo J.L."/>
            <person name="Theobald S."/>
            <person name="Kildgaard S."/>
            <person name="Isbrandt T."/>
            <person name="Kuo A."/>
            <person name="Sato A."/>
            <person name="Lyhne E.K."/>
            <person name="Kogle M.E."/>
            <person name="Wiebenga A."/>
            <person name="Kun R.S."/>
            <person name="Lubbers R.J."/>
            <person name="Makela M.R."/>
            <person name="Barry K."/>
            <person name="Chovatia M."/>
            <person name="Clum A."/>
            <person name="Daum C."/>
            <person name="Haridas S."/>
            <person name="He G."/>
            <person name="LaButti K."/>
            <person name="Lipzen A."/>
            <person name="Mondo S."/>
            <person name="Riley R."/>
            <person name="Salamov A."/>
            <person name="Simmons B.A."/>
            <person name="Magnuson J.K."/>
            <person name="Henrissat B."/>
            <person name="Mortensen U.H."/>
            <person name="Larsen T.O."/>
            <person name="Devries R.P."/>
            <person name="Grigoriev I.V."/>
            <person name="Machida M."/>
            <person name="Baker S.E."/>
            <person name="Andersen M.R."/>
        </authorList>
    </citation>
    <scope>NUCLEOTIDE SEQUENCE [LARGE SCALE GENOMIC DNA]</scope>
    <source>
        <strain evidence="2">IBT 14317</strain>
    </source>
</reference>
<sequence length="83" mass="9449">MNRKRTKRRNNDTVALQSEPGQFLVAMFPESVLFEAVTLGSRGTYSLIIVWNGNIHSIWKIVYPIISAMLLLNFLSALRKGVR</sequence>
<dbReference type="EMBL" id="ML735243">
    <property type="protein sequence ID" value="KAE8391724.1"/>
    <property type="molecule type" value="Genomic_DNA"/>
</dbReference>
<name>A0A5N7CC94_PETAA</name>
<accession>A0A5N7CC94</accession>
<feature type="transmembrane region" description="Helical" evidence="1">
    <location>
        <begin position="57"/>
        <end position="78"/>
    </location>
</feature>
<protein>
    <submittedName>
        <fullName evidence="2">Uncharacterized protein</fullName>
    </submittedName>
</protein>
<keyword evidence="1" id="KW-1133">Transmembrane helix</keyword>
<dbReference type="Proteomes" id="UP000326877">
    <property type="component" value="Unassembled WGS sequence"/>
</dbReference>